<evidence type="ECO:0000256" key="16">
    <source>
        <dbReference type="ARBA" id="ARBA00048679"/>
    </source>
</evidence>
<dbReference type="PIRSF" id="PIRSF000641">
    <property type="entry name" value="SRK"/>
    <property type="match status" value="1"/>
</dbReference>
<feature type="binding site" evidence="18">
    <location>
        <position position="478"/>
    </location>
    <ligand>
        <name>ATP</name>
        <dbReference type="ChEBI" id="CHEBI:30616"/>
    </ligand>
</feature>
<feature type="domain" description="Bulb-type lectin" evidence="21">
    <location>
        <begin position="40"/>
        <end position="174"/>
    </location>
</feature>
<evidence type="ECO:0000256" key="3">
    <source>
        <dbReference type="ARBA" id="ARBA00022536"/>
    </source>
</evidence>
<dbReference type="GO" id="GO:0048544">
    <property type="term" value="P:recognition of pollen"/>
    <property type="evidence" value="ECO:0007669"/>
    <property type="project" value="InterPro"/>
</dbReference>
<evidence type="ECO:0000259" key="21">
    <source>
        <dbReference type="PROSITE" id="PS50927"/>
    </source>
</evidence>
<dbReference type="InterPro" id="IPR008271">
    <property type="entry name" value="Ser/Thr_kinase_AS"/>
</dbReference>
<dbReference type="Pfam" id="PF00954">
    <property type="entry name" value="S_locus_glycop"/>
    <property type="match status" value="1"/>
</dbReference>
<dbReference type="GO" id="GO:0106310">
    <property type="term" value="F:protein serine kinase activity"/>
    <property type="evidence" value="ECO:0007669"/>
    <property type="project" value="RHEA"/>
</dbReference>
<evidence type="ECO:0000256" key="5">
    <source>
        <dbReference type="ARBA" id="ARBA00022692"/>
    </source>
</evidence>
<dbReference type="PROSITE" id="PS50927">
    <property type="entry name" value="BULB_LECTIN"/>
    <property type="match status" value="1"/>
</dbReference>
<reference evidence="22" key="2">
    <citation type="submission" date="2018-04" db="EMBL/GenBank/DDBJ databases">
        <title>OnivRS2 (Oryza nivara Reference Sequence Version 2).</title>
        <authorList>
            <person name="Zhang J."/>
            <person name="Kudrna D."/>
            <person name="Lee S."/>
            <person name="Talag J."/>
            <person name="Rajasekar S."/>
            <person name="Welchert J."/>
            <person name="Hsing Y.-I."/>
            <person name="Wing R.A."/>
        </authorList>
    </citation>
    <scope>NUCLEOTIDE SEQUENCE [LARGE SCALE GENOMIC DNA]</scope>
    <source>
        <strain evidence="22">SL10</strain>
    </source>
</reference>
<keyword evidence="11 19" id="KW-0472">Membrane</keyword>
<evidence type="ECO:0000256" key="2">
    <source>
        <dbReference type="ARBA" id="ARBA00022527"/>
    </source>
</evidence>
<dbReference type="InterPro" id="IPR011009">
    <property type="entry name" value="Kinase-like_dom_sf"/>
</dbReference>
<dbReference type="SUPFAM" id="SSF56112">
    <property type="entry name" value="Protein kinase-like (PK-like)"/>
    <property type="match status" value="1"/>
</dbReference>
<evidence type="ECO:0000259" key="20">
    <source>
        <dbReference type="PROSITE" id="PS50011"/>
    </source>
</evidence>
<dbReference type="InterPro" id="IPR024171">
    <property type="entry name" value="SRK-like_kinase"/>
</dbReference>
<dbReference type="HOGENOM" id="CLU_000288_116_2_1"/>
<comment type="catalytic activity">
    <reaction evidence="15 17">
        <text>L-threonyl-[protein] + ATP = O-phospho-L-threonyl-[protein] + ADP + H(+)</text>
        <dbReference type="Rhea" id="RHEA:46608"/>
        <dbReference type="Rhea" id="RHEA-COMP:11060"/>
        <dbReference type="Rhea" id="RHEA-COMP:11605"/>
        <dbReference type="ChEBI" id="CHEBI:15378"/>
        <dbReference type="ChEBI" id="CHEBI:30013"/>
        <dbReference type="ChEBI" id="CHEBI:30616"/>
        <dbReference type="ChEBI" id="CHEBI:61977"/>
        <dbReference type="ChEBI" id="CHEBI:456216"/>
        <dbReference type="EC" id="2.7.11.1"/>
    </reaction>
</comment>
<evidence type="ECO:0000256" key="6">
    <source>
        <dbReference type="ARBA" id="ARBA00022729"/>
    </source>
</evidence>
<comment type="catalytic activity">
    <reaction evidence="16 17">
        <text>L-seryl-[protein] + ATP = O-phospho-L-seryl-[protein] + ADP + H(+)</text>
        <dbReference type="Rhea" id="RHEA:17989"/>
        <dbReference type="Rhea" id="RHEA-COMP:9863"/>
        <dbReference type="Rhea" id="RHEA-COMP:11604"/>
        <dbReference type="ChEBI" id="CHEBI:15378"/>
        <dbReference type="ChEBI" id="CHEBI:29999"/>
        <dbReference type="ChEBI" id="CHEBI:30616"/>
        <dbReference type="ChEBI" id="CHEBI:83421"/>
        <dbReference type="ChEBI" id="CHEBI:456216"/>
        <dbReference type="EC" id="2.7.11.1"/>
    </reaction>
</comment>
<feature type="domain" description="Protein kinase" evidence="20">
    <location>
        <begin position="449"/>
        <end position="697"/>
    </location>
</feature>
<dbReference type="OMA" id="IWTDGNL"/>
<dbReference type="SMART" id="SM00108">
    <property type="entry name" value="B_lectin"/>
    <property type="match status" value="1"/>
</dbReference>
<proteinExistence type="inferred from homology"/>
<evidence type="ECO:0000256" key="9">
    <source>
        <dbReference type="ARBA" id="ARBA00022840"/>
    </source>
</evidence>
<dbReference type="PANTHER" id="PTHR47974">
    <property type="entry name" value="OS07G0415500 PROTEIN"/>
    <property type="match status" value="1"/>
</dbReference>
<evidence type="ECO:0000256" key="12">
    <source>
        <dbReference type="ARBA" id="ARBA00023157"/>
    </source>
</evidence>
<dbReference type="Pfam" id="PF01453">
    <property type="entry name" value="B_lectin"/>
    <property type="match status" value="1"/>
</dbReference>
<keyword evidence="4 17" id="KW-0808">Transferase</keyword>
<dbReference type="PROSITE" id="PS00107">
    <property type="entry name" value="PROTEIN_KINASE_ATP"/>
    <property type="match status" value="1"/>
</dbReference>
<dbReference type="InterPro" id="IPR017441">
    <property type="entry name" value="Protein_kinase_ATP_BS"/>
</dbReference>
<feature type="transmembrane region" description="Helical" evidence="19">
    <location>
        <begin position="395"/>
        <end position="419"/>
    </location>
</feature>
<comment type="subcellular location">
    <subcellularLocation>
        <location evidence="1">Membrane</location>
        <topology evidence="1">Single-pass type I membrane protein</topology>
    </subcellularLocation>
</comment>
<keyword evidence="3" id="KW-0245">EGF-like domain</keyword>
<dbReference type="FunFam" id="1.10.510.10:FF:000537">
    <property type="entry name" value="Putative receptor-like protein kinase"/>
    <property type="match status" value="1"/>
</dbReference>
<dbReference type="InterPro" id="IPR000719">
    <property type="entry name" value="Prot_kinase_dom"/>
</dbReference>
<dbReference type="InterPro" id="IPR001480">
    <property type="entry name" value="Bulb-type_lectin_dom"/>
</dbReference>
<dbReference type="PROSITE" id="PS50011">
    <property type="entry name" value="PROTEIN_KINASE_DOM"/>
    <property type="match status" value="1"/>
</dbReference>
<keyword evidence="13" id="KW-0675">Receptor</keyword>
<dbReference type="GO" id="GO:0004674">
    <property type="term" value="F:protein serine/threonine kinase activity"/>
    <property type="evidence" value="ECO:0007669"/>
    <property type="project" value="UniProtKB-KW"/>
</dbReference>
<dbReference type="EnsemblPlants" id="ONIVA05G17280.1">
    <property type="protein sequence ID" value="ONIVA05G17280.1"/>
    <property type="gene ID" value="ONIVA05G17280"/>
</dbReference>
<reference evidence="22" key="1">
    <citation type="submission" date="2015-04" db="UniProtKB">
        <authorList>
            <consortium name="EnsemblPlants"/>
        </authorList>
    </citation>
    <scope>IDENTIFICATION</scope>
    <source>
        <strain evidence="22">SL10</strain>
    </source>
</reference>
<evidence type="ECO:0000256" key="13">
    <source>
        <dbReference type="ARBA" id="ARBA00023170"/>
    </source>
</evidence>
<keyword evidence="9 17" id="KW-0067">ATP-binding</keyword>
<keyword evidence="10 19" id="KW-1133">Transmembrane helix</keyword>
<evidence type="ECO:0000256" key="10">
    <source>
        <dbReference type="ARBA" id="ARBA00022989"/>
    </source>
</evidence>
<evidence type="ECO:0000256" key="18">
    <source>
        <dbReference type="PROSITE-ProRule" id="PRU10141"/>
    </source>
</evidence>
<evidence type="ECO:0000256" key="7">
    <source>
        <dbReference type="ARBA" id="ARBA00022741"/>
    </source>
</evidence>
<keyword evidence="8 17" id="KW-0418">Kinase</keyword>
<evidence type="ECO:0000256" key="15">
    <source>
        <dbReference type="ARBA" id="ARBA00047899"/>
    </source>
</evidence>
<keyword evidence="14" id="KW-0325">Glycoprotein</keyword>
<dbReference type="SUPFAM" id="SSF51110">
    <property type="entry name" value="alpha-D-mannose-specific plant lectins"/>
    <property type="match status" value="1"/>
</dbReference>
<dbReference type="Pfam" id="PF00069">
    <property type="entry name" value="Pkinase"/>
    <property type="match status" value="1"/>
</dbReference>
<dbReference type="GO" id="GO:0016020">
    <property type="term" value="C:membrane"/>
    <property type="evidence" value="ECO:0007669"/>
    <property type="project" value="UniProtKB-SubCell"/>
</dbReference>
<dbReference type="EC" id="2.7.11.1" evidence="17"/>
<dbReference type="SMART" id="SM00220">
    <property type="entry name" value="S_TKc"/>
    <property type="match status" value="1"/>
</dbReference>
<evidence type="ECO:0000256" key="4">
    <source>
        <dbReference type="ARBA" id="ARBA00022679"/>
    </source>
</evidence>
<organism evidence="22">
    <name type="scientific">Oryza nivara</name>
    <name type="common">Indian wild rice</name>
    <name type="synonym">Oryza sativa f. spontanea</name>
    <dbReference type="NCBI Taxonomy" id="4536"/>
    <lineage>
        <taxon>Eukaryota</taxon>
        <taxon>Viridiplantae</taxon>
        <taxon>Streptophyta</taxon>
        <taxon>Embryophyta</taxon>
        <taxon>Tracheophyta</taxon>
        <taxon>Spermatophyta</taxon>
        <taxon>Magnoliopsida</taxon>
        <taxon>Liliopsida</taxon>
        <taxon>Poales</taxon>
        <taxon>Poaceae</taxon>
        <taxon>BOP clade</taxon>
        <taxon>Oryzoideae</taxon>
        <taxon>Oryzeae</taxon>
        <taxon>Oryzinae</taxon>
        <taxon>Oryza</taxon>
    </lineage>
</organism>
<keyword evidence="23" id="KW-1185">Reference proteome</keyword>
<dbReference type="eggNOG" id="ENOG502QUMK">
    <property type="taxonomic scope" value="Eukaryota"/>
</dbReference>
<keyword evidence="5 19" id="KW-0812">Transmembrane</keyword>
<accession>A0A0E0HEI5</accession>
<dbReference type="InterPro" id="IPR000858">
    <property type="entry name" value="S_locus_glycoprot_dom"/>
</dbReference>
<evidence type="ECO:0000313" key="23">
    <source>
        <dbReference type="Proteomes" id="UP000006591"/>
    </source>
</evidence>
<evidence type="ECO:0000256" key="14">
    <source>
        <dbReference type="ARBA" id="ARBA00023180"/>
    </source>
</evidence>
<dbReference type="Gramene" id="ONIVA05G17280.1">
    <property type="protein sequence ID" value="ONIVA05G17280.1"/>
    <property type="gene ID" value="ONIVA05G17280"/>
</dbReference>
<keyword evidence="12" id="KW-1015">Disulfide bond</keyword>
<dbReference type="PANTHER" id="PTHR47974:SF19">
    <property type="entry name" value="RECEPTOR-LIKE SERINE_THREONINE-PROTEIN KINASE"/>
    <property type="match status" value="1"/>
</dbReference>
<keyword evidence="2 17" id="KW-0723">Serine/threonine-protein kinase</keyword>
<comment type="similarity">
    <text evidence="17">Belongs to the protein kinase superfamily. Ser/Thr protein kinase family.</text>
</comment>
<dbReference type="GO" id="GO:0005524">
    <property type="term" value="F:ATP binding"/>
    <property type="evidence" value="ECO:0007669"/>
    <property type="project" value="UniProtKB-UniRule"/>
</dbReference>
<sequence>MEQLRQVGEAIGGVNALLAHAYALAFHAVAAVERTADAVEDTITASRPLSGNQKLVSRGEKFELGFFRSAGGHLKKWYIAIWYNKVSIQTASRSVVWSSNVPNVTSSNVDSSEANTVAVLLNMGNLALSPASNSSHVLWQSFNHLTDTLLPNMKIGWNKVTGERARLVSWRNQYDPSPGTFSVEMDSNDSSQYIFLWNNSRPYLTDGKYDPSTGAFSGIPEMTPIRNSIYAFQYVDNNEEAYFMVTVKNDNILFRLTIDVSSQAKSTVWVADRNKWMLFFLQPKDKCVVYSMCGSFSRCTENAIPSCSCLQGFHEQSPSNRISGNYAEGCTRNVGLHCHSNSSAPKARKDKFYVMNNVRLPDWSLNLQDNLDGSGDTIFIRLAVSELPNSKTKKWRVVSIIIGGFILLVCGVITCICFLRKRTMKAIIPIAVDGHLTTLKYSDLQLITKSFSEKLGSGSFGSVFKGALPDKTVVAVKKLEGFRQGEKQVRAEMSTIRTIHHINLVRLLGFCSHGAQRLLVCEHMQNGSLDRHLFVNNAGALSWSRRYQIAIGISKGLPYLHERCRDCIIHCDIKPDNILLDASFVPKVADFGLAKLLGRDFSRVLTSMRGTIGYLAPEWISGMAITSKADVFSYGMLLFEIISQRRNAEQGEQGANMFFPVLAAKKLLEDDVQTLLDPESVDVIDLEELGRACKDSN</sequence>
<name>A0A0E0HEI5_ORYNI</name>
<dbReference type="Gene3D" id="1.10.510.10">
    <property type="entry name" value="Transferase(Phosphotransferase) domain 1"/>
    <property type="match status" value="1"/>
</dbReference>
<dbReference type="GO" id="GO:0051707">
    <property type="term" value="P:response to other organism"/>
    <property type="evidence" value="ECO:0007669"/>
    <property type="project" value="UniProtKB-ARBA"/>
</dbReference>
<dbReference type="Gene3D" id="3.30.200.20">
    <property type="entry name" value="Phosphorylase Kinase, domain 1"/>
    <property type="match status" value="1"/>
</dbReference>
<evidence type="ECO:0000256" key="11">
    <source>
        <dbReference type="ARBA" id="ARBA00023136"/>
    </source>
</evidence>
<protein>
    <recommendedName>
        <fullName evidence="17">Receptor-like serine/threonine-protein kinase</fullName>
        <ecNumber evidence="17">2.7.11.1</ecNumber>
    </recommendedName>
</protein>
<dbReference type="AlphaFoldDB" id="A0A0E0HEI5"/>
<evidence type="ECO:0000256" key="1">
    <source>
        <dbReference type="ARBA" id="ARBA00004479"/>
    </source>
</evidence>
<dbReference type="STRING" id="4536.A0A0E0HEI5"/>
<evidence type="ECO:0000256" key="17">
    <source>
        <dbReference type="PIRNR" id="PIRNR000641"/>
    </source>
</evidence>
<dbReference type="Gene3D" id="2.90.10.10">
    <property type="entry name" value="Bulb-type lectin domain"/>
    <property type="match status" value="1"/>
</dbReference>
<dbReference type="PROSITE" id="PS00108">
    <property type="entry name" value="PROTEIN_KINASE_ST"/>
    <property type="match status" value="1"/>
</dbReference>
<keyword evidence="6" id="KW-0732">Signal</keyword>
<evidence type="ECO:0000256" key="19">
    <source>
        <dbReference type="SAM" id="Phobius"/>
    </source>
</evidence>
<dbReference type="Proteomes" id="UP000006591">
    <property type="component" value="Chromosome 5"/>
</dbReference>
<keyword evidence="7 17" id="KW-0547">Nucleotide-binding</keyword>
<evidence type="ECO:0000256" key="8">
    <source>
        <dbReference type="ARBA" id="ARBA00022777"/>
    </source>
</evidence>
<dbReference type="InterPro" id="IPR036426">
    <property type="entry name" value="Bulb-type_lectin_dom_sf"/>
</dbReference>
<dbReference type="FunFam" id="3.30.200.20:FF:000178">
    <property type="entry name" value="serine/threonine-protein kinase PBS1-like"/>
    <property type="match status" value="1"/>
</dbReference>
<evidence type="ECO:0000313" key="22">
    <source>
        <dbReference type="EnsemblPlants" id="ONIVA05G17280.1"/>
    </source>
</evidence>